<dbReference type="Gene3D" id="3.30.160.60">
    <property type="entry name" value="Classic Zinc Finger"/>
    <property type="match status" value="2"/>
</dbReference>
<dbReference type="InterPro" id="IPR041679">
    <property type="entry name" value="DNA2/NAM7-like_C"/>
</dbReference>
<keyword evidence="4" id="KW-0067">ATP-binding</keyword>
<evidence type="ECO:0000259" key="8">
    <source>
        <dbReference type="PROSITE" id="PS50157"/>
    </source>
</evidence>
<dbReference type="InterPro" id="IPR047187">
    <property type="entry name" value="SF1_C_Upf1"/>
</dbReference>
<keyword evidence="5" id="KW-0479">Metal-binding</keyword>
<protein>
    <submittedName>
        <fullName evidence="9">Zinc finger transcription factor ace1</fullName>
    </submittedName>
</protein>
<evidence type="ECO:0000313" key="10">
    <source>
        <dbReference type="Proteomes" id="UP001163105"/>
    </source>
</evidence>
<accession>A0AB34FYK0</accession>
<dbReference type="SUPFAM" id="SSF57667">
    <property type="entry name" value="beta-beta-alpha zinc fingers"/>
    <property type="match status" value="1"/>
</dbReference>
<dbReference type="SUPFAM" id="SSF52540">
    <property type="entry name" value="P-loop containing nucleoside triphosphate hydrolases"/>
    <property type="match status" value="1"/>
</dbReference>
<feature type="domain" description="C2H2-type" evidence="8">
    <location>
        <begin position="544"/>
        <end position="574"/>
    </location>
</feature>
<evidence type="ECO:0000256" key="1">
    <source>
        <dbReference type="ARBA" id="ARBA00022741"/>
    </source>
</evidence>
<sequence length="624" mass="69581">MFYDGRMISGHDDLYPASAAHLRQHLQGEEQRLRSSFWNPAHHRWVLAEVEKLLRADDFRGLAGSPGSIMITAPYNAAVRQYKTSTKDWPAEWRDRVEVLTVDKAQGNQADVVLLDMVRTTTAGFMDDPQRLNVAITRARQAEIIVMHHRMTVKYMRGNTSVKTRYLSQVWDDAAESRRLVSFRALGPAKSSRPDDPWAASRFPTDLTSRRLNSGRDWSWSHASNTTDVNAAADDTIATPSTGASARPASGPHRRLNHEVEAMDDAAGANHMFKRDMDDGAIAGTVVGVVVAAILVIFCLYPVIVHRLKRRHRNARLHLDAEAGHPELTSDPGAVTSDRSIDVGFGEYDIQTPPFAYPYGIEYMPESEVQDDKTGVLKGTSADYYSPSIPSEAFGMVTTPTDLHIDTSLPRPSGSRSSSLRYNVRHMFRRKSGRDNTIDSYNTTSSPGGVTALQQIVTNEDPTESPTEVTSEAVLPEPGQRSSPADLPASQPPPPSTPPHSVSPQPIAPLLKPGEFRCSEVGCNQVFDQPHKLKHHQRYHSKDHKCHYPNCGKGFGTKTHLQRHINDRHEKKKKFHCSVQGCEFSKAGGRAFPRKDNWKRHMTKIHSMDQTQLPEPIEVDQETS</sequence>
<feature type="transmembrane region" description="Helical" evidence="7">
    <location>
        <begin position="281"/>
        <end position="304"/>
    </location>
</feature>
<dbReference type="PANTHER" id="PTHR43788">
    <property type="entry name" value="DNA2/NAM7 HELICASE FAMILY MEMBER"/>
    <property type="match status" value="1"/>
</dbReference>
<keyword evidence="7" id="KW-1133">Transmembrane helix</keyword>
<dbReference type="EMBL" id="JAQHRD010000002">
    <property type="protein sequence ID" value="KAJ6444098.1"/>
    <property type="molecule type" value="Genomic_DNA"/>
</dbReference>
<organism evidence="9 10">
    <name type="scientific">Purpureocillium lavendulum</name>
    <dbReference type="NCBI Taxonomy" id="1247861"/>
    <lineage>
        <taxon>Eukaryota</taxon>
        <taxon>Fungi</taxon>
        <taxon>Dikarya</taxon>
        <taxon>Ascomycota</taxon>
        <taxon>Pezizomycotina</taxon>
        <taxon>Sordariomycetes</taxon>
        <taxon>Hypocreomycetidae</taxon>
        <taxon>Hypocreales</taxon>
        <taxon>Ophiocordycipitaceae</taxon>
        <taxon>Purpureocillium</taxon>
    </lineage>
</organism>
<dbReference type="Proteomes" id="UP001163105">
    <property type="component" value="Unassembled WGS sequence"/>
</dbReference>
<dbReference type="GO" id="GO:0008270">
    <property type="term" value="F:zinc ion binding"/>
    <property type="evidence" value="ECO:0007669"/>
    <property type="project" value="UniProtKB-KW"/>
</dbReference>
<dbReference type="PANTHER" id="PTHR43788:SF8">
    <property type="entry name" value="DNA-BINDING PROTEIN SMUBP-2"/>
    <property type="match status" value="1"/>
</dbReference>
<keyword evidence="3" id="KW-0347">Helicase</keyword>
<feature type="compositionally biased region" description="Polar residues" evidence="6">
    <location>
        <begin position="438"/>
        <end position="470"/>
    </location>
</feature>
<keyword evidence="2" id="KW-0378">Hydrolase</keyword>
<dbReference type="PROSITE" id="PS50157">
    <property type="entry name" value="ZINC_FINGER_C2H2_2"/>
    <property type="match status" value="2"/>
</dbReference>
<keyword evidence="1" id="KW-0547">Nucleotide-binding</keyword>
<evidence type="ECO:0000256" key="6">
    <source>
        <dbReference type="SAM" id="MobiDB-lite"/>
    </source>
</evidence>
<gene>
    <name evidence="9" type="ORF">O9K51_02492</name>
</gene>
<dbReference type="AlphaFoldDB" id="A0AB34FYK0"/>
<dbReference type="Pfam" id="PF00096">
    <property type="entry name" value="zf-C2H2"/>
    <property type="match status" value="2"/>
</dbReference>
<dbReference type="GO" id="GO:0043139">
    <property type="term" value="F:5'-3' DNA helicase activity"/>
    <property type="evidence" value="ECO:0007669"/>
    <property type="project" value="TreeGrafter"/>
</dbReference>
<keyword evidence="7" id="KW-0472">Membrane</keyword>
<reference evidence="9" key="1">
    <citation type="submission" date="2023-01" db="EMBL/GenBank/DDBJ databases">
        <title>The growth and conidiation of Purpureocillium lavendulum are regulated by nitrogen source and histone H3K14 acetylation.</title>
        <authorList>
            <person name="Tang P."/>
            <person name="Han J."/>
            <person name="Zhang C."/>
            <person name="Tang P."/>
            <person name="Qi F."/>
            <person name="Zhang K."/>
            <person name="Liang L."/>
        </authorList>
    </citation>
    <scope>NUCLEOTIDE SEQUENCE</scope>
    <source>
        <strain evidence="9">YMF1.00683</strain>
    </source>
</reference>
<keyword evidence="5" id="KW-0862">Zinc</keyword>
<dbReference type="InterPro" id="IPR036236">
    <property type="entry name" value="Znf_C2H2_sf"/>
</dbReference>
<dbReference type="InterPro" id="IPR050534">
    <property type="entry name" value="Coronavir_polyprotein_1ab"/>
</dbReference>
<dbReference type="InterPro" id="IPR027417">
    <property type="entry name" value="P-loop_NTPase"/>
</dbReference>
<evidence type="ECO:0000256" key="4">
    <source>
        <dbReference type="ARBA" id="ARBA00022840"/>
    </source>
</evidence>
<name>A0AB34FYK0_9HYPO</name>
<proteinExistence type="predicted"/>
<keyword evidence="5" id="KW-0863">Zinc-finger</keyword>
<evidence type="ECO:0000256" key="3">
    <source>
        <dbReference type="ARBA" id="ARBA00022806"/>
    </source>
</evidence>
<dbReference type="GO" id="GO:0005524">
    <property type="term" value="F:ATP binding"/>
    <property type="evidence" value="ECO:0007669"/>
    <property type="project" value="UniProtKB-KW"/>
</dbReference>
<evidence type="ECO:0000256" key="2">
    <source>
        <dbReference type="ARBA" id="ARBA00022801"/>
    </source>
</evidence>
<dbReference type="GO" id="GO:0016787">
    <property type="term" value="F:hydrolase activity"/>
    <property type="evidence" value="ECO:0007669"/>
    <property type="project" value="UniProtKB-KW"/>
</dbReference>
<dbReference type="InterPro" id="IPR013087">
    <property type="entry name" value="Znf_C2H2_type"/>
</dbReference>
<evidence type="ECO:0000313" key="9">
    <source>
        <dbReference type="EMBL" id="KAJ6444098.1"/>
    </source>
</evidence>
<evidence type="ECO:0000256" key="7">
    <source>
        <dbReference type="SAM" id="Phobius"/>
    </source>
</evidence>
<dbReference type="CDD" id="cd18808">
    <property type="entry name" value="SF1_C_Upf1"/>
    <property type="match status" value="1"/>
</dbReference>
<evidence type="ECO:0000256" key="5">
    <source>
        <dbReference type="PROSITE-ProRule" id="PRU00042"/>
    </source>
</evidence>
<dbReference type="SMART" id="SM00355">
    <property type="entry name" value="ZnF_C2H2"/>
    <property type="match status" value="3"/>
</dbReference>
<feature type="domain" description="C2H2-type" evidence="8">
    <location>
        <begin position="516"/>
        <end position="545"/>
    </location>
</feature>
<dbReference type="PROSITE" id="PS00028">
    <property type="entry name" value="ZINC_FINGER_C2H2_1"/>
    <property type="match status" value="2"/>
</dbReference>
<feature type="region of interest" description="Disordered" evidence="6">
    <location>
        <begin position="427"/>
        <end position="511"/>
    </location>
</feature>
<comment type="caution">
    <text evidence="9">The sequence shown here is derived from an EMBL/GenBank/DDBJ whole genome shotgun (WGS) entry which is preliminary data.</text>
</comment>
<dbReference type="Gene3D" id="3.40.50.300">
    <property type="entry name" value="P-loop containing nucleotide triphosphate hydrolases"/>
    <property type="match status" value="1"/>
</dbReference>
<dbReference type="Pfam" id="PF13087">
    <property type="entry name" value="AAA_12"/>
    <property type="match status" value="1"/>
</dbReference>
<keyword evidence="10" id="KW-1185">Reference proteome</keyword>
<keyword evidence="7" id="KW-0812">Transmembrane</keyword>